<dbReference type="AlphaFoldDB" id="A0A9P0FAD1"/>
<organism evidence="1 2">
    <name type="scientific">Bemisia tabaci</name>
    <name type="common">Sweetpotato whitefly</name>
    <name type="synonym">Aleurodes tabaci</name>
    <dbReference type="NCBI Taxonomy" id="7038"/>
    <lineage>
        <taxon>Eukaryota</taxon>
        <taxon>Metazoa</taxon>
        <taxon>Ecdysozoa</taxon>
        <taxon>Arthropoda</taxon>
        <taxon>Hexapoda</taxon>
        <taxon>Insecta</taxon>
        <taxon>Pterygota</taxon>
        <taxon>Neoptera</taxon>
        <taxon>Paraneoptera</taxon>
        <taxon>Hemiptera</taxon>
        <taxon>Sternorrhyncha</taxon>
        <taxon>Aleyrodoidea</taxon>
        <taxon>Aleyrodidae</taxon>
        <taxon>Aleyrodinae</taxon>
        <taxon>Bemisia</taxon>
    </lineage>
</organism>
<keyword evidence="2" id="KW-1185">Reference proteome</keyword>
<proteinExistence type="predicted"/>
<evidence type="ECO:0000313" key="1">
    <source>
        <dbReference type="EMBL" id="CAH0395080.1"/>
    </source>
</evidence>
<dbReference type="Proteomes" id="UP001152759">
    <property type="component" value="Chromosome 8"/>
</dbReference>
<protein>
    <submittedName>
        <fullName evidence="1">Uncharacterized protein</fullName>
    </submittedName>
</protein>
<name>A0A9P0FAD1_BEMTA</name>
<gene>
    <name evidence="1" type="ORF">BEMITA_LOCUS13309</name>
</gene>
<reference evidence="1" key="1">
    <citation type="submission" date="2021-12" db="EMBL/GenBank/DDBJ databases">
        <authorList>
            <person name="King R."/>
        </authorList>
    </citation>
    <scope>NUCLEOTIDE SEQUENCE</scope>
</reference>
<accession>A0A9P0FAD1</accession>
<sequence length="178" mass="18935">MAVIGPRRHSRVSVSMPLMQDAGTGSHQAPAHAAAQSFFHPQQAHQPPASATRAQDMQPDRPIGYGAFGVVCRDLGVLLECPALIVIPRRVGSESLPSAFPRLISSPFPLTVRPGHSGRWIPIRGNGIDPGSGESRVAAGEFVASLPSRGSLQGLERGHGSISQFQKLFRFGIISKES</sequence>
<evidence type="ECO:0000313" key="2">
    <source>
        <dbReference type="Proteomes" id="UP001152759"/>
    </source>
</evidence>
<dbReference type="EMBL" id="OU963869">
    <property type="protein sequence ID" value="CAH0395080.1"/>
    <property type="molecule type" value="Genomic_DNA"/>
</dbReference>